<dbReference type="Proteomes" id="UP000481583">
    <property type="component" value="Unassembled WGS sequence"/>
</dbReference>
<dbReference type="AlphaFoldDB" id="A0A6G4U6C9"/>
<organism evidence="1 2">
    <name type="scientific">Streptomyces coryli</name>
    <dbReference type="NCBI Taxonomy" id="1128680"/>
    <lineage>
        <taxon>Bacteria</taxon>
        <taxon>Bacillati</taxon>
        <taxon>Actinomycetota</taxon>
        <taxon>Actinomycetes</taxon>
        <taxon>Kitasatosporales</taxon>
        <taxon>Streptomycetaceae</taxon>
        <taxon>Streptomyces</taxon>
    </lineage>
</organism>
<sequence>MITGLDHVQLACPAGSEGELRAFYGDVLGMVEVTKPAVLAGRGGCW</sequence>
<name>A0A6G4U6C9_9ACTN</name>
<comment type="caution">
    <text evidence="1">The sequence shown here is derived from an EMBL/GenBank/DDBJ whole genome shotgun (WGS) entry which is preliminary data.</text>
</comment>
<proteinExistence type="predicted"/>
<evidence type="ECO:0000313" key="1">
    <source>
        <dbReference type="EMBL" id="NGN67799.1"/>
    </source>
</evidence>
<dbReference type="SUPFAM" id="SSF54593">
    <property type="entry name" value="Glyoxalase/Bleomycin resistance protein/Dihydroxybiphenyl dioxygenase"/>
    <property type="match status" value="1"/>
</dbReference>
<dbReference type="InterPro" id="IPR029068">
    <property type="entry name" value="Glyas_Bleomycin-R_OHBP_Dase"/>
</dbReference>
<protein>
    <submittedName>
        <fullName evidence="1">Glyoxalase</fullName>
    </submittedName>
</protein>
<evidence type="ECO:0000313" key="2">
    <source>
        <dbReference type="Proteomes" id="UP000481583"/>
    </source>
</evidence>
<dbReference type="Gene3D" id="3.10.180.10">
    <property type="entry name" value="2,3-Dihydroxybiphenyl 1,2-Dioxygenase, domain 1"/>
    <property type="match status" value="1"/>
</dbReference>
<feature type="non-terminal residue" evidence="1">
    <location>
        <position position="46"/>
    </location>
</feature>
<accession>A0A6G4U6C9</accession>
<gene>
    <name evidence="1" type="ORF">G5C51_28345</name>
</gene>
<dbReference type="EMBL" id="JAAKZV010000164">
    <property type="protein sequence ID" value="NGN67799.1"/>
    <property type="molecule type" value="Genomic_DNA"/>
</dbReference>
<reference evidence="1 2" key="1">
    <citation type="submission" date="2020-02" db="EMBL/GenBank/DDBJ databases">
        <title>Whole-genome analyses of novel actinobacteria.</title>
        <authorList>
            <person name="Sahin N."/>
        </authorList>
    </citation>
    <scope>NUCLEOTIDE SEQUENCE [LARGE SCALE GENOMIC DNA]</scope>
    <source>
        <strain evidence="1 2">A7024</strain>
    </source>
</reference>
<keyword evidence="2" id="KW-1185">Reference proteome</keyword>